<dbReference type="InterPro" id="IPR035901">
    <property type="entry name" value="GIY-YIG_endonuc_sf"/>
</dbReference>
<dbReference type="SUPFAM" id="SSF82771">
    <property type="entry name" value="GIY-YIG endonuclease"/>
    <property type="match status" value="1"/>
</dbReference>
<dbReference type="PROSITE" id="PS50164">
    <property type="entry name" value="GIY_YIG"/>
    <property type="match status" value="1"/>
</dbReference>
<dbReference type="PANTHER" id="PTHR34477:SF1">
    <property type="entry name" value="UPF0213 PROTEIN YHBQ"/>
    <property type="match status" value="1"/>
</dbReference>
<dbReference type="InterPro" id="IPR050190">
    <property type="entry name" value="UPF0213_domain"/>
</dbReference>
<dbReference type="CDD" id="cd10456">
    <property type="entry name" value="GIY-YIG_UPF0213"/>
    <property type="match status" value="1"/>
</dbReference>
<dbReference type="InterPro" id="IPR000305">
    <property type="entry name" value="GIY-YIG_endonuc"/>
</dbReference>
<dbReference type="KEGG" id="scv:A4G25_07075"/>
<dbReference type="PANTHER" id="PTHR34477">
    <property type="entry name" value="UPF0213 PROTEIN YHBQ"/>
    <property type="match status" value="1"/>
</dbReference>
<evidence type="ECO:0000313" key="4">
    <source>
        <dbReference type="Proteomes" id="UP000595942"/>
    </source>
</evidence>
<keyword evidence="4" id="KW-1185">Reference proteome</keyword>
<evidence type="ECO:0000256" key="1">
    <source>
        <dbReference type="ARBA" id="ARBA00007435"/>
    </source>
</evidence>
<proteinExistence type="inferred from homology"/>
<dbReference type="SMART" id="SM00465">
    <property type="entry name" value="GIYc"/>
    <property type="match status" value="1"/>
</dbReference>
<dbReference type="AlphaFoldDB" id="A0AB37HBZ9"/>
<feature type="domain" description="GIY-YIG" evidence="2">
    <location>
        <begin position="3"/>
        <end position="78"/>
    </location>
</feature>
<dbReference type="RefSeq" id="WP_047132195.1">
    <property type="nucleotide sequence ID" value="NZ_CP015114.1"/>
</dbReference>
<evidence type="ECO:0000259" key="2">
    <source>
        <dbReference type="PROSITE" id="PS50164"/>
    </source>
</evidence>
<reference evidence="3 4" key="1">
    <citation type="submission" date="2021-01" db="EMBL/GenBank/DDBJ databases">
        <title>FDA dAtabase for Regulatory Grade micrObial Sequences (FDA-ARGOS): Supporting development and validation of Infectious Disease Dx tests.</title>
        <authorList>
            <person name="Sproer C."/>
            <person name="Gronow S."/>
            <person name="Severitt S."/>
            <person name="Schroder I."/>
            <person name="Tallon L."/>
            <person name="Sadzewicz L."/>
            <person name="Zhao X."/>
            <person name="Boylan J."/>
            <person name="Ott S."/>
            <person name="Bowen H."/>
            <person name="Vavikolanu K."/>
            <person name="Mehta A."/>
            <person name="Aluvathingal J."/>
            <person name="Nadendla S."/>
            <person name="Lowell S."/>
            <person name="Myers T."/>
            <person name="Yan Y."/>
            <person name="Sichtig H."/>
        </authorList>
    </citation>
    <scope>NUCLEOTIDE SEQUENCE [LARGE SCALE GENOMIC DNA]</scope>
    <source>
        <strain evidence="3 4">FDAARGOS_1148</strain>
    </source>
</reference>
<dbReference type="EMBL" id="CP068073">
    <property type="protein sequence ID" value="QQS82496.1"/>
    <property type="molecule type" value="Genomic_DNA"/>
</dbReference>
<dbReference type="Proteomes" id="UP000595942">
    <property type="component" value="Chromosome"/>
</dbReference>
<comment type="similarity">
    <text evidence="1">Belongs to the UPF0213 family.</text>
</comment>
<gene>
    <name evidence="3" type="ORF">I6J05_11450</name>
</gene>
<dbReference type="Pfam" id="PF01541">
    <property type="entry name" value="GIY-YIG"/>
    <property type="match status" value="1"/>
</dbReference>
<protein>
    <submittedName>
        <fullName evidence="3">GIY-YIG nuclease family protein</fullName>
    </submittedName>
</protein>
<organism evidence="3 4">
    <name type="scientific">Staphylococcus condimenti</name>
    <dbReference type="NCBI Taxonomy" id="70255"/>
    <lineage>
        <taxon>Bacteria</taxon>
        <taxon>Bacillati</taxon>
        <taxon>Bacillota</taxon>
        <taxon>Bacilli</taxon>
        <taxon>Bacillales</taxon>
        <taxon>Staphylococcaceae</taxon>
        <taxon>Staphylococcus</taxon>
    </lineage>
</organism>
<evidence type="ECO:0000313" key="3">
    <source>
        <dbReference type="EMBL" id="QQS82496.1"/>
    </source>
</evidence>
<dbReference type="GeneID" id="93727624"/>
<sequence>MENKYFIYIVRCRDGSLYTGYTNDVTARVEKHNAGKGAKYTKTRRPVKLVYQETFETKSEAMKREYQIKTYTRVQKLQLIERGVIS</sequence>
<accession>A0AB37HBZ9</accession>
<dbReference type="Gene3D" id="3.40.1440.10">
    <property type="entry name" value="GIY-YIG endonuclease"/>
    <property type="match status" value="1"/>
</dbReference>
<name>A0AB37HBZ9_9STAP</name>